<evidence type="ECO:0000256" key="1">
    <source>
        <dbReference type="ARBA" id="ARBA00022598"/>
    </source>
</evidence>
<dbReference type="Pfam" id="PF00501">
    <property type="entry name" value="AMP-binding"/>
    <property type="match status" value="1"/>
</dbReference>
<dbReference type="GO" id="GO:0016878">
    <property type="term" value="F:acid-thiol ligase activity"/>
    <property type="evidence" value="ECO:0007669"/>
    <property type="project" value="TreeGrafter"/>
</dbReference>
<dbReference type="Proteomes" id="UP000588112">
    <property type="component" value="Unassembled WGS sequence"/>
</dbReference>
<dbReference type="EMBL" id="JACHBR010000001">
    <property type="protein sequence ID" value="MBB5629464.1"/>
    <property type="molecule type" value="Genomic_DNA"/>
</dbReference>
<reference evidence="5 6" key="1">
    <citation type="submission" date="2020-08" db="EMBL/GenBank/DDBJ databases">
        <title>Sequencing the genomes of 1000 actinobacteria strains.</title>
        <authorList>
            <person name="Klenk H.-P."/>
        </authorList>
    </citation>
    <scope>NUCLEOTIDE SEQUENCE [LARGE SCALE GENOMIC DNA]</scope>
    <source>
        <strain evidence="5 6">DSM 45790</strain>
    </source>
</reference>
<dbReference type="RefSeq" id="WP_184614568.1">
    <property type="nucleotide sequence ID" value="NZ_BOOS01000056.1"/>
</dbReference>
<feature type="region of interest" description="Disordered" evidence="2">
    <location>
        <begin position="1"/>
        <end position="28"/>
    </location>
</feature>
<dbReference type="PANTHER" id="PTHR43352">
    <property type="entry name" value="ACETYL-COA SYNTHETASE"/>
    <property type="match status" value="1"/>
</dbReference>
<dbReference type="SUPFAM" id="SSF56801">
    <property type="entry name" value="Acetyl-CoA synthetase-like"/>
    <property type="match status" value="1"/>
</dbReference>
<name>A0A7W8Z8P2_9ACTN</name>
<dbReference type="InterPro" id="IPR045851">
    <property type="entry name" value="AMP-bd_C_sf"/>
</dbReference>
<dbReference type="AlphaFoldDB" id="A0A7W8Z8P2"/>
<proteinExistence type="predicted"/>
<keyword evidence="1 5" id="KW-0436">Ligase</keyword>
<evidence type="ECO:0000259" key="3">
    <source>
        <dbReference type="Pfam" id="PF00501"/>
    </source>
</evidence>
<gene>
    <name evidence="5" type="ORF">BJ981_005163</name>
</gene>
<evidence type="ECO:0000259" key="4">
    <source>
        <dbReference type="Pfam" id="PF13193"/>
    </source>
</evidence>
<feature type="domain" description="AMP-binding enzyme C-terminal" evidence="4">
    <location>
        <begin position="429"/>
        <end position="507"/>
    </location>
</feature>
<dbReference type="InterPro" id="IPR000873">
    <property type="entry name" value="AMP-dep_synth/lig_dom"/>
</dbReference>
<accession>A0A7W8Z8P2</accession>
<dbReference type="Pfam" id="PF13193">
    <property type="entry name" value="AMP-binding_C"/>
    <property type="match status" value="1"/>
</dbReference>
<dbReference type="InterPro" id="IPR042099">
    <property type="entry name" value="ANL_N_sf"/>
</dbReference>
<keyword evidence="6" id="KW-1185">Reference proteome</keyword>
<dbReference type="Gene3D" id="3.40.50.12780">
    <property type="entry name" value="N-terminal domain of ligase-like"/>
    <property type="match status" value="1"/>
</dbReference>
<dbReference type="InterPro" id="IPR025110">
    <property type="entry name" value="AMP-bd_C"/>
</dbReference>
<organism evidence="5 6">
    <name type="scientific">Sphaerisporangium krabiense</name>
    <dbReference type="NCBI Taxonomy" id="763782"/>
    <lineage>
        <taxon>Bacteria</taxon>
        <taxon>Bacillati</taxon>
        <taxon>Actinomycetota</taxon>
        <taxon>Actinomycetes</taxon>
        <taxon>Streptosporangiales</taxon>
        <taxon>Streptosporangiaceae</taxon>
        <taxon>Sphaerisporangium</taxon>
    </lineage>
</organism>
<dbReference type="Gene3D" id="3.30.300.30">
    <property type="match status" value="1"/>
</dbReference>
<evidence type="ECO:0000313" key="5">
    <source>
        <dbReference type="EMBL" id="MBB5629464.1"/>
    </source>
</evidence>
<evidence type="ECO:0000256" key="2">
    <source>
        <dbReference type="SAM" id="MobiDB-lite"/>
    </source>
</evidence>
<evidence type="ECO:0000313" key="6">
    <source>
        <dbReference type="Proteomes" id="UP000588112"/>
    </source>
</evidence>
<dbReference type="GO" id="GO:0044550">
    <property type="term" value="P:secondary metabolite biosynthetic process"/>
    <property type="evidence" value="ECO:0007669"/>
    <property type="project" value="TreeGrafter"/>
</dbReference>
<feature type="domain" description="AMP-dependent synthetase/ligase" evidence="3">
    <location>
        <begin position="44"/>
        <end position="377"/>
    </location>
</feature>
<comment type="caution">
    <text evidence="5">The sequence shown here is derived from an EMBL/GenBank/DDBJ whole genome shotgun (WGS) entry which is preliminary data.</text>
</comment>
<sequence length="524" mass="55409">MTARPATLRPLPERPAGHPTPERPTGPSANLVERLEEAARDGGRLDRPAYIVQGRVFRHADVYEGAARAAAAYAARGLGRGSRILIALPDGVDFVWAFLGALRVGAVAVPVNSLLHPDELRRAGEIAEPHAAVATPELAGHFAPPVVLTPDDLDADPARAGSAPPYAACSPDTPAFAVFTSGTTGDPRLCFHTHGDPEVFDLAIGTAVGVGPGDVCFSVSRLYFAYGLGNSLFLPLLRGATTILSPPRATEDDAVTVIKEHGVTVFYGQPSFYARLLGHPGHDVLGTLRTAVVAGEVLPEALERRLRGILGERLLNVFGTTEIGHAMLANGPGVVREHTLGRVLPPYRVRVVDDDGREVPAGTEGSLQVAGPTIGPGVARGGDAPARLTPDEWYTTGDAATVDGDGFVRVHGRLDDIEIVGGANVHPSEIEDLLLEHPGVREAAVCSVRRGAGVSGLRAFVVPAEGAGDPERLRAELLDTARARLTWYKAPEDVVFVPELPRNPTGKLLRRKLRLMAGKEGLRP</sequence>
<protein>
    <submittedName>
        <fullName evidence="5">Fatty acid CoA ligase FadD22</fullName>
    </submittedName>
</protein>
<dbReference type="PANTHER" id="PTHR43352:SF1">
    <property type="entry name" value="ANTHRANILATE--COA LIGASE"/>
    <property type="match status" value="1"/>
</dbReference>